<dbReference type="Gene3D" id="1.10.1660.10">
    <property type="match status" value="1"/>
</dbReference>
<dbReference type="GO" id="GO:0003700">
    <property type="term" value="F:DNA-binding transcription factor activity"/>
    <property type="evidence" value="ECO:0007669"/>
    <property type="project" value="InterPro"/>
</dbReference>
<dbReference type="PROSITE" id="PS50937">
    <property type="entry name" value="HTH_MERR_2"/>
    <property type="match status" value="1"/>
</dbReference>
<dbReference type="SMART" id="SM00422">
    <property type="entry name" value="HTH_MERR"/>
    <property type="match status" value="1"/>
</dbReference>
<dbReference type="Pfam" id="PF13411">
    <property type="entry name" value="MerR_1"/>
    <property type="match status" value="1"/>
</dbReference>
<dbReference type="AlphaFoldDB" id="A0AB33BCZ4"/>
<evidence type="ECO:0000313" key="6">
    <source>
        <dbReference type="EMBL" id="ANZ59816.1"/>
    </source>
</evidence>
<evidence type="ECO:0000256" key="3">
    <source>
        <dbReference type="ARBA" id="ARBA00023125"/>
    </source>
</evidence>
<keyword evidence="1" id="KW-0678">Repressor</keyword>
<proteinExistence type="predicted"/>
<evidence type="ECO:0000259" key="5">
    <source>
        <dbReference type="PROSITE" id="PS50937"/>
    </source>
</evidence>
<dbReference type="InterPro" id="IPR000551">
    <property type="entry name" value="MerR-type_HTH_dom"/>
</dbReference>
<dbReference type="GO" id="GO:0003677">
    <property type="term" value="F:DNA binding"/>
    <property type="evidence" value="ECO:0007669"/>
    <property type="project" value="UniProtKB-KW"/>
</dbReference>
<organism evidence="6 7">
    <name type="scientific">Fructilactobacillus lindneri</name>
    <dbReference type="NCBI Taxonomy" id="53444"/>
    <lineage>
        <taxon>Bacteria</taxon>
        <taxon>Bacillati</taxon>
        <taxon>Bacillota</taxon>
        <taxon>Bacilli</taxon>
        <taxon>Lactobacillales</taxon>
        <taxon>Lactobacillaceae</taxon>
        <taxon>Fructilactobacillus</taxon>
    </lineage>
</organism>
<gene>
    <name evidence="6" type="ORF">AYR59_01760</name>
</gene>
<dbReference type="PANTHER" id="PTHR30204">
    <property type="entry name" value="REDOX-CYCLING DRUG-SENSING TRANSCRIPTIONAL ACTIVATOR SOXR"/>
    <property type="match status" value="1"/>
</dbReference>
<dbReference type="Proteomes" id="UP000093346">
    <property type="component" value="Chromosome"/>
</dbReference>
<dbReference type="SUPFAM" id="SSF46955">
    <property type="entry name" value="Putative DNA-binding domain"/>
    <property type="match status" value="1"/>
</dbReference>
<dbReference type="PANTHER" id="PTHR30204:SF69">
    <property type="entry name" value="MERR-FAMILY TRANSCRIPTIONAL REGULATOR"/>
    <property type="match status" value="1"/>
</dbReference>
<dbReference type="InterPro" id="IPR047057">
    <property type="entry name" value="MerR_fam"/>
</dbReference>
<keyword evidence="2" id="KW-0805">Transcription regulation</keyword>
<evidence type="ECO:0000313" key="7">
    <source>
        <dbReference type="Proteomes" id="UP000093346"/>
    </source>
</evidence>
<dbReference type="KEGG" id="lle:AYR59_01760"/>
<dbReference type="EMBL" id="CP014907">
    <property type="protein sequence ID" value="ANZ59816.1"/>
    <property type="molecule type" value="Genomic_DNA"/>
</dbReference>
<protein>
    <submittedName>
        <fullName evidence="6">MerR family transcriptional regulator</fullName>
    </submittedName>
</protein>
<evidence type="ECO:0000256" key="1">
    <source>
        <dbReference type="ARBA" id="ARBA00022491"/>
    </source>
</evidence>
<evidence type="ECO:0000256" key="4">
    <source>
        <dbReference type="ARBA" id="ARBA00023163"/>
    </source>
</evidence>
<dbReference type="InterPro" id="IPR009061">
    <property type="entry name" value="DNA-bd_dom_put_sf"/>
</dbReference>
<feature type="domain" description="HTH merR-type" evidence="5">
    <location>
        <begin position="7"/>
        <end position="75"/>
    </location>
</feature>
<keyword evidence="4" id="KW-0804">Transcription</keyword>
<reference evidence="6 7" key="1">
    <citation type="submission" date="2016-03" db="EMBL/GenBank/DDBJ databases">
        <title>Pediococcus and Lactobacillus from brewery environment - whole genome sequencing and assembly.</title>
        <authorList>
            <person name="Behr J."/>
            <person name="Geissler A.J."/>
            <person name="Vogel R.F."/>
        </authorList>
    </citation>
    <scope>NUCLEOTIDE SEQUENCE [LARGE SCALE GENOMIC DNA]</scope>
    <source>
        <strain evidence="6 7">TMW 1.481</strain>
    </source>
</reference>
<name>A0AB33BCZ4_9LACO</name>
<dbReference type="CDD" id="cd01109">
    <property type="entry name" value="HTH_YyaN"/>
    <property type="match status" value="1"/>
</dbReference>
<evidence type="ECO:0000256" key="2">
    <source>
        <dbReference type="ARBA" id="ARBA00023015"/>
    </source>
</evidence>
<keyword evidence="3" id="KW-0238">DNA-binding</keyword>
<accession>A0AB33BCZ4</accession>
<sequence>MTEKEECYSISKFGKLTGLSPYTLRYYEREGLIIPQRDKNDRRYYTKQDIGWIGFLLHLKGTGMSMNEIKKYVELRAQGDNTISQRKELLQQVQTNSLSRINEMKMHLEVLNHKIDWYEGKLDHSISEEFADYLKRFE</sequence>